<organism evidence="4 5">
    <name type="scientific">Sinosporangium album</name>
    <dbReference type="NCBI Taxonomy" id="504805"/>
    <lineage>
        <taxon>Bacteria</taxon>
        <taxon>Bacillati</taxon>
        <taxon>Actinomycetota</taxon>
        <taxon>Actinomycetes</taxon>
        <taxon>Streptosporangiales</taxon>
        <taxon>Streptosporangiaceae</taxon>
        <taxon>Sinosporangium</taxon>
    </lineage>
</organism>
<dbReference type="PANTHER" id="PTHR23135">
    <property type="entry name" value="MUR LIGASE FAMILY MEMBER"/>
    <property type="match status" value="1"/>
</dbReference>
<comment type="similarity">
    <text evidence="1">Belongs to the MurCDEF family. MurT subfamily.</text>
</comment>
<keyword evidence="1" id="KW-0436">Ligase</keyword>
<accession>A0A1G7UL86</accession>
<dbReference type="GO" id="GO:0008270">
    <property type="term" value="F:zinc ion binding"/>
    <property type="evidence" value="ECO:0007669"/>
    <property type="project" value="UniProtKB-UniRule"/>
</dbReference>
<keyword evidence="5" id="KW-1185">Reference proteome</keyword>
<dbReference type="PANTHER" id="PTHR23135:SF7">
    <property type="entry name" value="LIPID II ISOGLUTAMINYL SYNTHASE (GLUTAMINE-HYDROLYZING) SUBUNIT MURT"/>
    <property type="match status" value="1"/>
</dbReference>
<keyword evidence="1" id="KW-0862">Zinc</keyword>
<evidence type="ECO:0000313" key="4">
    <source>
        <dbReference type="EMBL" id="SDG48257.1"/>
    </source>
</evidence>
<keyword evidence="1" id="KW-0547">Nucleotide-binding</keyword>
<proteinExistence type="inferred from homology"/>
<feature type="active site" evidence="1">
    <location>
        <position position="383"/>
    </location>
</feature>
<feature type="domain" description="Mur ligase central" evidence="2">
    <location>
        <begin position="111"/>
        <end position="312"/>
    </location>
</feature>
<dbReference type="SUPFAM" id="SSF53623">
    <property type="entry name" value="MurD-like peptide ligases, catalytic domain"/>
    <property type="match status" value="1"/>
</dbReference>
<dbReference type="EC" id="6.3.5.13" evidence="1"/>
<gene>
    <name evidence="1" type="primary">murT</name>
    <name evidence="4" type="ORF">SAMN05421505_104303</name>
</gene>
<dbReference type="InterPro" id="IPR043703">
    <property type="entry name" value="Lipid_II_synth_MurT"/>
</dbReference>
<comment type="catalytic activity">
    <reaction evidence="1">
        <text>beta-D-GlcNAc-(1-&gt;4)-Mur2Ac(oyl-L-Ala-gamma-D-Glu-L-Lys-D-Ala-D-Ala)-di-trans,octa-cis-undecaprenyl diphosphate + ATP = beta-D-GlcNAc-(1-&gt;4)-Mur2Ac(oyl-L-Ala-gamma-D-O-P-Glu-L-Lys-D-Ala-D-Ala)-di-trans,octa-cis-undecaprenyl diphosphate + ADP</text>
        <dbReference type="Rhea" id="RHEA:59488"/>
        <dbReference type="ChEBI" id="CHEBI:30616"/>
        <dbReference type="ChEBI" id="CHEBI:60033"/>
        <dbReference type="ChEBI" id="CHEBI:143132"/>
        <dbReference type="ChEBI" id="CHEBI:456216"/>
    </reaction>
</comment>
<dbReference type="HAMAP" id="MF_02214">
    <property type="entry name" value="Lipid_II_synth_MurT"/>
    <property type="match status" value="1"/>
</dbReference>
<keyword evidence="1" id="KW-0479">Metal-binding</keyword>
<evidence type="ECO:0000313" key="5">
    <source>
        <dbReference type="Proteomes" id="UP000198923"/>
    </source>
</evidence>
<keyword evidence="1" id="KW-0573">Peptidoglycan synthesis</keyword>
<evidence type="ECO:0000259" key="2">
    <source>
        <dbReference type="Pfam" id="PF08245"/>
    </source>
</evidence>
<keyword evidence="1" id="KW-0961">Cell wall biogenesis/degradation</keyword>
<dbReference type="UniPathway" id="UPA00219"/>
<dbReference type="GO" id="GO:0008360">
    <property type="term" value="P:regulation of cell shape"/>
    <property type="evidence" value="ECO:0007669"/>
    <property type="project" value="UniProtKB-KW"/>
</dbReference>
<dbReference type="Pfam" id="PF08245">
    <property type="entry name" value="Mur_ligase_M"/>
    <property type="match status" value="1"/>
</dbReference>
<comment type="subunit">
    <text evidence="1">Forms a heterodimer with GatD.</text>
</comment>
<dbReference type="InterPro" id="IPR036565">
    <property type="entry name" value="Mur-like_cat_sf"/>
</dbReference>
<comment type="catalytic activity">
    <reaction evidence="1">
        <text>beta-D-GlcNAc-(1-&gt;4)-Mur2Ac(oyl-L-Ala-gamma-D-O-P-Glu-L-Lys-D-Ala-D-Ala)-di-trans,octa-cis-undecaprenyl diphosphate + NH4(+) = beta-D-GlcNAc-(1-&gt;4)-Mur2Ac(oyl-L-Ala-D-isoglutaminyl-L-Lys-D-Ala-D-Ala)-di-trans,octa-cis-undecaprenyl diphosphate + phosphate + H(+)</text>
        <dbReference type="Rhea" id="RHEA:57932"/>
        <dbReference type="ChEBI" id="CHEBI:15378"/>
        <dbReference type="ChEBI" id="CHEBI:28938"/>
        <dbReference type="ChEBI" id="CHEBI:43474"/>
        <dbReference type="ChEBI" id="CHEBI:62233"/>
        <dbReference type="ChEBI" id="CHEBI:143132"/>
    </reaction>
</comment>
<dbReference type="EMBL" id="FNCN01000004">
    <property type="protein sequence ID" value="SDG48257.1"/>
    <property type="molecule type" value="Genomic_DNA"/>
</dbReference>
<protein>
    <recommendedName>
        <fullName evidence="1">Lipid II isoglutaminyl synthase (glutamine-hydrolyzing) subunit MurT</fullName>
        <ecNumber evidence="1">6.3.5.13</ecNumber>
    </recommendedName>
</protein>
<evidence type="ECO:0000259" key="3">
    <source>
        <dbReference type="Pfam" id="PF08353"/>
    </source>
</evidence>
<feature type="binding site" evidence="1">
    <location>
        <position position="247"/>
    </location>
    <ligand>
        <name>Zn(2+)</name>
        <dbReference type="ChEBI" id="CHEBI:29105"/>
    </ligand>
</feature>
<dbReference type="InterPro" id="IPR013564">
    <property type="entry name" value="MurT_C"/>
</dbReference>
<dbReference type="GO" id="GO:0140282">
    <property type="term" value="F:carbon-nitrogen ligase activity on lipid II"/>
    <property type="evidence" value="ECO:0007669"/>
    <property type="project" value="UniProtKB-UniRule"/>
</dbReference>
<dbReference type="STRING" id="504805.SAMN05421505_104303"/>
<dbReference type="Proteomes" id="UP000198923">
    <property type="component" value="Unassembled WGS sequence"/>
</dbReference>
<keyword evidence="1" id="KW-0067">ATP-binding</keyword>
<name>A0A1G7UL86_9ACTN</name>
<feature type="domain" description="Lipid II isoglutaminyl synthase (glutamine-hydrolyzing) subunit MurT C-terminal" evidence="3">
    <location>
        <begin position="350"/>
        <end position="447"/>
    </location>
</feature>
<comment type="catalytic activity">
    <reaction evidence="1">
        <text>beta-D-GlcNAc-(1-&gt;4)-Mur2Ac(oyl-L-Ala-gamma-D-Glu-L-Lys-D-Ala-D-Ala)-di-trans,octa-cis-undecaprenyl diphosphate + L-glutamine + ATP + H2O = beta-D-GlcNAc-(1-&gt;4)-Mur2Ac(oyl-L-Ala-D-isoglutaminyl-L-Lys-D-Ala-D-Ala)-di-trans,octa-cis-undecaprenyl diphosphate + L-glutamate + ADP + phosphate + H(+)</text>
        <dbReference type="Rhea" id="RHEA:57928"/>
        <dbReference type="ChEBI" id="CHEBI:15377"/>
        <dbReference type="ChEBI" id="CHEBI:15378"/>
        <dbReference type="ChEBI" id="CHEBI:29985"/>
        <dbReference type="ChEBI" id="CHEBI:30616"/>
        <dbReference type="ChEBI" id="CHEBI:43474"/>
        <dbReference type="ChEBI" id="CHEBI:58359"/>
        <dbReference type="ChEBI" id="CHEBI:60033"/>
        <dbReference type="ChEBI" id="CHEBI:62233"/>
        <dbReference type="ChEBI" id="CHEBI:456216"/>
        <dbReference type="EC" id="6.3.5.13"/>
    </reaction>
</comment>
<dbReference type="Pfam" id="PF08353">
    <property type="entry name" value="MurT_C"/>
    <property type="match status" value="1"/>
</dbReference>
<dbReference type="GO" id="GO:0009252">
    <property type="term" value="P:peptidoglycan biosynthetic process"/>
    <property type="evidence" value="ECO:0007669"/>
    <property type="project" value="UniProtKB-UniRule"/>
</dbReference>
<dbReference type="GO" id="GO:0005524">
    <property type="term" value="F:ATP binding"/>
    <property type="evidence" value="ECO:0007669"/>
    <property type="project" value="UniProtKB-UniRule"/>
</dbReference>
<feature type="binding site" evidence="1">
    <location>
        <position position="263"/>
    </location>
    <ligand>
        <name>Zn(2+)</name>
        <dbReference type="ChEBI" id="CHEBI:29105"/>
    </ligand>
</feature>
<dbReference type="GO" id="GO:0016881">
    <property type="term" value="F:acid-amino acid ligase activity"/>
    <property type="evidence" value="ECO:0007669"/>
    <property type="project" value="InterPro"/>
</dbReference>
<keyword evidence="1" id="KW-0133">Cell shape</keyword>
<reference evidence="4 5" key="1">
    <citation type="submission" date="2016-10" db="EMBL/GenBank/DDBJ databases">
        <authorList>
            <person name="de Groot N.N."/>
        </authorList>
    </citation>
    <scope>NUCLEOTIDE SEQUENCE [LARGE SCALE GENOMIC DNA]</scope>
    <source>
        <strain evidence="4 5">CPCC 201354</strain>
    </source>
</reference>
<sequence length="459" mass="50279">MATEAARTRTCILPYDRLSVPRIREIPRGIVPLPLPVADDARDRNAQGVQMSQLPLRAQLASALGRTAATLSRVTGRGDGSVIGGRVGLVLEPDLLRQLARDRKLALVSATNGKTTTTRLIVAALQELGDVASNVFGANMPAGHVSALSQARHAPYGVLEVDEKYLPEVLDTTEAGVLCLMNLSRDQMDRAAEIWLLAQKWRRALEGKPAHVIANCDDPLVTWGASTAAKVTWVAGGQRWKEDSWCCPECGGPLDRKNADWACRECTFHRPEPDWVLDDDAVIDPRGHRWLLDIELPGLANRSNAAMALAVAEAFGLPTELALPRLRGVRSVAGRYTTVEREGRQARLLLAKNPAGWLEAFDVSDPQLPIILSVNAQGPDGRDTSWLWDVDYRILRGRPVFVTGERRLDLALRLDVAEVPFELCGSFDEALVSQPSGRVDVIANYTAFQQIRSEFGRAV</sequence>
<feature type="binding site" evidence="1">
    <location>
        <position position="250"/>
    </location>
    <ligand>
        <name>Zn(2+)</name>
        <dbReference type="ChEBI" id="CHEBI:29105"/>
    </ligand>
</feature>
<dbReference type="AlphaFoldDB" id="A0A1G7UL86"/>
<dbReference type="Gene3D" id="3.40.1190.10">
    <property type="entry name" value="Mur-like, catalytic domain"/>
    <property type="match status" value="1"/>
</dbReference>
<comment type="pathway">
    <text evidence="1">Cell wall biogenesis; peptidoglycan biosynthesis.</text>
</comment>
<comment type="function">
    <text evidence="1">The lipid II isoglutaminyl synthase complex catalyzes the formation of alpha-D-isoglutamine in the cell wall lipid II stem peptide. The MurT subunit catalyzes the ATP-dependent amidation of D-glutamate residue of lipid II, converting it to an isoglutamine residue.</text>
</comment>
<feature type="binding site" evidence="1">
    <location>
        <position position="266"/>
    </location>
    <ligand>
        <name>Zn(2+)</name>
        <dbReference type="ChEBI" id="CHEBI:29105"/>
    </ligand>
</feature>
<evidence type="ECO:0000256" key="1">
    <source>
        <dbReference type="HAMAP-Rule" id="MF_02214"/>
    </source>
</evidence>
<dbReference type="InterPro" id="IPR013221">
    <property type="entry name" value="Mur_ligase_cen"/>
</dbReference>
<dbReference type="GO" id="GO:0071555">
    <property type="term" value="P:cell wall organization"/>
    <property type="evidence" value="ECO:0007669"/>
    <property type="project" value="UniProtKB-KW"/>
</dbReference>